<reference evidence="1 2" key="1">
    <citation type="journal article" date="2018" name="Sci. Rep.">
        <title>Genomic signatures of local adaptation to the degree of environmental predictability in rotifers.</title>
        <authorList>
            <person name="Franch-Gras L."/>
            <person name="Hahn C."/>
            <person name="Garcia-Roger E.M."/>
            <person name="Carmona M.J."/>
            <person name="Serra M."/>
            <person name="Gomez A."/>
        </authorList>
    </citation>
    <scope>NUCLEOTIDE SEQUENCE [LARGE SCALE GENOMIC DNA]</scope>
    <source>
        <strain evidence="1">HYR1</strain>
    </source>
</reference>
<proteinExistence type="predicted"/>
<dbReference type="EMBL" id="REGN01007517">
    <property type="protein sequence ID" value="RNA06027.1"/>
    <property type="molecule type" value="Genomic_DNA"/>
</dbReference>
<organism evidence="1 2">
    <name type="scientific">Brachionus plicatilis</name>
    <name type="common">Marine rotifer</name>
    <name type="synonym">Brachionus muelleri</name>
    <dbReference type="NCBI Taxonomy" id="10195"/>
    <lineage>
        <taxon>Eukaryota</taxon>
        <taxon>Metazoa</taxon>
        <taxon>Spiralia</taxon>
        <taxon>Gnathifera</taxon>
        <taxon>Rotifera</taxon>
        <taxon>Eurotatoria</taxon>
        <taxon>Monogononta</taxon>
        <taxon>Pseudotrocha</taxon>
        <taxon>Ploima</taxon>
        <taxon>Brachionidae</taxon>
        <taxon>Brachionus</taxon>
    </lineage>
</organism>
<evidence type="ECO:0000313" key="1">
    <source>
        <dbReference type="EMBL" id="RNA06027.1"/>
    </source>
</evidence>
<keyword evidence="2" id="KW-1185">Reference proteome</keyword>
<comment type="caution">
    <text evidence="1">The sequence shown here is derived from an EMBL/GenBank/DDBJ whole genome shotgun (WGS) entry which is preliminary data.</text>
</comment>
<protein>
    <submittedName>
        <fullName evidence="1">Uncharacterized protein</fullName>
    </submittedName>
</protein>
<accession>A0A3M7Q3P8</accession>
<dbReference type="AlphaFoldDB" id="A0A3M7Q3P8"/>
<evidence type="ECO:0000313" key="2">
    <source>
        <dbReference type="Proteomes" id="UP000276133"/>
    </source>
</evidence>
<name>A0A3M7Q3P8_BRAPC</name>
<gene>
    <name evidence="1" type="ORF">BpHYR1_007728</name>
</gene>
<dbReference type="Proteomes" id="UP000276133">
    <property type="component" value="Unassembled WGS sequence"/>
</dbReference>
<sequence>MTVEQAFNGVSALLLAVDIIVKKLWKLWLDLTTDASNLHMAFLTASLTCLQIEDTLILELNHNVTWRRFLLQYNHLKTEEYLNINENPSLFVAKVEINFKFLLL</sequence>